<name>A0A0F9FCR6_9ZZZZ</name>
<feature type="non-terminal residue" evidence="1">
    <location>
        <position position="1"/>
    </location>
</feature>
<protein>
    <submittedName>
        <fullName evidence="1">Uncharacterized protein</fullName>
    </submittedName>
</protein>
<comment type="caution">
    <text evidence="1">The sequence shown here is derived from an EMBL/GenBank/DDBJ whole genome shotgun (WGS) entry which is preliminary data.</text>
</comment>
<evidence type="ECO:0000313" key="1">
    <source>
        <dbReference type="EMBL" id="KKL55075.1"/>
    </source>
</evidence>
<dbReference type="EMBL" id="LAZR01030973">
    <property type="protein sequence ID" value="KKL55075.1"/>
    <property type="molecule type" value="Genomic_DNA"/>
</dbReference>
<dbReference type="AlphaFoldDB" id="A0A0F9FCR6"/>
<reference evidence="1" key="1">
    <citation type="journal article" date="2015" name="Nature">
        <title>Complex archaea that bridge the gap between prokaryotes and eukaryotes.</title>
        <authorList>
            <person name="Spang A."/>
            <person name="Saw J.H."/>
            <person name="Jorgensen S.L."/>
            <person name="Zaremba-Niedzwiedzka K."/>
            <person name="Martijn J."/>
            <person name="Lind A.E."/>
            <person name="van Eijk R."/>
            <person name="Schleper C."/>
            <person name="Guy L."/>
            <person name="Ettema T.J."/>
        </authorList>
    </citation>
    <scope>NUCLEOTIDE SEQUENCE</scope>
</reference>
<accession>A0A0F9FCR6</accession>
<proteinExistence type="predicted"/>
<sequence>IKMQKENDSLITFPAKQSEEFVEKGSEFQTTYFEFVFELPIVVPLEEVSDEELLKLVESSGEFSYLNTTEEDIYTLSDGTPL</sequence>
<organism evidence="1">
    <name type="scientific">marine sediment metagenome</name>
    <dbReference type="NCBI Taxonomy" id="412755"/>
    <lineage>
        <taxon>unclassified sequences</taxon>
        <taxon>metagenomes</taxon>
        <taxon>ecological metagenomes</taxon>
    </lineage>
</organism>
<gene>
    <name evidence="1" type="ORF">LCGC14_2259060</name>
</gene>